<dbReference type="OrthoDB" id="294295at2759"/>
<organism evidence="2 3">
    <name type="scientific">Bombus terrestris</name>
    <name type="common">Buff-tailed bumblebee</name>
    <name type="synonym">Apis terrestris</name>
    <dbReference type="NCBI Taxonomy" id="30195"/>
    <lineage>
        <taxon>Eukaryota</taxon>
        <taxon>Metazoa</taxon>
        <taxon>Ecdysozoa</taxon>
        <taxon>Arthropoda</taxon>
        <taxon>Hexapoda</taxon>
        <taxon>Insecta</taxon>
        <taxon>Pterygota</taxon>
        <taxon>Neoptera</taxon>
        <taxon>Endopterygota</taxon>
        <taxon>Hymenoptera</taxon>
        <taxon>Apocrita</taxon>
        <taxon>Aculeata</taxon>
        <taxon>Apoidea</taxon>
        <taxon>Anthophila</taxon>
        <taxon>Apidae</taxon>
        <taxon>Bombus</taxon>
        <taxon>Bombus</taxon>
    </lineage>
</organism>
<dbReference type="PANTHER" id="PTHR43658:SF8">
    <property type="entry name" value="17-BETA-HYDROXYSTEROID DEHYDROGENASE 14-RELATED"/>
    <property type="match status" value="1"/>
</dbReference>
<evidence type="ECO:0000256" key="1">
    <source>
        <dbReference type="ARBA" id="ARBA00023002"/>
    </source>
</evidence>
<gene>
    <name evidence="3" type="primary">LOC100652169</name>
</gene>
<proteinExistence type="predicted"/>
<keyword evidence="2" id="KW-1185">Reference proteome</keyword>
<evidence type="ECO:0000313" key="2">
    <source>
        <dbReference type="Proteomes" id="UP000835206"/>
    </source>
</evidence>
<dbReference type="PRINTS" id="PR00081">
    <property type="entry name" value="GDHRDH"/>
</dbReference>
<dbReference type="InterPro" id="IPR002347">
    <property type="entry name" value="SDR_fam"/>
</dbReference>
<dbReference type="Pfam" id="PF13561">
    <property type="entry name" value="adh_short_C2"/>
    <property type="match status" value="1"/>
</dbReference>
<accession>A0A9B7CY99</accession>
<dbReference type="PANTHER" id="PTHR43658">
    <property type="entry name" value="SHORT-CHAIN DEHYDROGENASE/REDUCTASE"/>
    <property type="match status" value="1"/>
</dbReference>
<dbReference type="Proteomes" id="UP000835206">
    <property type="component" value="Chromosome 11"/>
</dbReference>
<dbReference type="InterPro" id="IPR036291">
    <property type="entry name" value="NAD(P)-bd_dom_sf"/>
</dbReference>
<name>A0A9B7CY99_BOMTE</name>
<dbReference type="SUPFAM" id="SSF51735">
    <property type="entry name" value="NAD(P)-binding Rossmann-fold domains"/>
    <property type="match status" value="1"/>
</dbReference>
<dbReference type="KEGG" id="bter:100652169"/>
<reference evidence="3" key="1">
    <citation type="submission" date="2025-08" db="UniProtKB">
        <authorList>
            <consortium name="RefSeq"/>
        </authorList>
    </citation>
    <scope>IDENTIFICATION</scope>
</reference>
<dbReference type="GeneID" id="100652169"/>
<protein>
    <submittedName>
        <fullName evidence="3">3-hydroxyacyl-CoA dehydrogenase type-2</fullName>
    </submittedName>
</protein>
<dbReference type="Gene3D" id="3.40.50.720">
    <property type="entry name" value="NAD(P)-binding Rossmann-like Domain"/>
    <property type="match status" value="1"/>
</dbReference>
<evidence type="ECO:0000313" key="3">
    <source>
        <dbReference type="RefSeq" id="XP_020721116.2"/>
    </source>
</evidence>
<dbReference type="GO" id="GO:0016491">
    <property type="term" value="F:oxidoreductase activity"/>
    <property type="evidence" value="ECO:0007669"/>
    <property type="project" value="UniProtKB-KW"/>
</dbReference>
<keyword evidence="1" id="KW-0560">Oxidoreductase</keyword>
<dbReference type="RefSeq" id="XP_020721116.2">
    <property type="nucleotide sequence ID" value="XM_020865457.2"/>
</dbReference>
<dbReference type="AlphaFoldDB" id="A0A9B7CY99"/>
<sequence length="140" mass="15703">MVGLMTKNKQDSNQQRGVIINLPSTMAYEPPPGLVAYDITKSAVSGMTIPLARGLALQRIRVITICLGYIDSPMTAAEEKKETRRWSTMISALKRCETYEEVAHLIQACIKNPLINDENIRIDMGYRYNQGRDSQGHSKC</sequence>